<evidence type="ECO:0000313" key="2">
    <source>
        <dbReference type="Proteomes" id="UP000018817"/>
    </source>
</evidence>
<sequence>MAKIGQTSGIGAFPIFSGNRGKDCTVLSDDPHSQQAAIDQSLNETQQQCEEEYRIVRVKLHGVASPLQDSQWVFSKCYVGVSLDPAFEQQESNFNWMKIPRIRWLEKQQSPSNVDKLLQFLVQVYLSIVHDDNGTWRRPWVQ</sequence>
<gene>
    <name evidence="1" type="ORF">PPTG_22820</name>
</gene>
<dbReference type="EMBL" id="KI669584">
    <property type="protein sequence ID" value="ETN09702.1"/>
    <property type="molecule type" value="Genomic_DNA"/>
</dbReference>
<protein>
    <submittedName>
        <fullName evidence="1">Uncharacterized protein</fullName>
    </submittedName>
</protein>
<reference evidence="2" key="1">
    <citation type="submission" date="2011-12" db="EMBL/GenBank/DDBJ databases">
        <authorList>
            <consortium name="The Broad Institute Genome Sequencing Platform"/>
            <person name="Russ C."/>
            <person name="Tyler B."/>
            <person name="Panabieres F."/>
            <person name="Shan W."/>
            <person name="Tripathy S."/>
            <person name="Grunwald N."/>
            <person name="Machado M."/>
            <person name="Young S.K."/>
            <person name="Zeng Q."/>
            <person name="Gargeya S."/>
            <person name="Fitzgerald M."/>
            <person name="Haas B."/>
            <person name="Abouelleil A."/>
            <person name="Alvarado L."/>
            <person name="Arachchi H.M."/>
            <person name="Berlin A."/>
            <person name="Chapman S.B."/>
            <person name="Gearin G."/>
            <person name="Goldberg J."/>
            <person name="Griggs A."/>
            <person name="Gujja S."/>
            <person name="Hansen M."/>
            <person name="Heiman D."/>
            <person name="Howarth C."/>
            <person name="Larimer J."/>
            <person name="Lui A."/>
            <person name="MacDonald P.J.P."/>
            <person name="McCowen C."/>
            <person name="Montmayeur A."/>
            <person name="Murphy C."/>
            <person name="Neiman D."/>
            <person name="Pearson M."/>
            <person name="Priest M."/>
            <person name="Roberts A."/>
            <person name="Saif S."/>
            <person name="Shea T."/>
            <person name="Sisk P."/>
            <person name="Stolte C."/>
            <person name="Sykes S."/>
            <person name="Wortman J."/>
            <person name="Nusbaum C."/>
            <person name="Birren B."/>
        </authorList>
    </citation>
    <scope>NUCLEOTIDE SEQUENCE [LARGE SCALE GENOMIC DNA]</scope>
    <source>
        <strain evidence="2">INRA-310</strain>
    </source>
</reference>
<dbReference type="AlphaFoldDB" id="W2Q960"/>
<evidence type="ECO:0000313" key="1">
    <source>
        <dbReference type="EMBL" id="ETN09702.1"/>
    </source>
</evidence>
<accession>W2Q960</accession>
<organism evidence="1 2">
    <name type="scientific">Phytophthora nicotianae (strain INRA-310)</name>
    <name type="common">Phytophthora parasitica</name>
    <dbReference type="NCBI Taxonomy" id="761204"/>
    <lineage>
        <taxon>Eukaryota</taxon>
        <taxon>Sar</taxon>
        <taxon>Stramenopiles</taxon>
        <taxon>Oomycota</taxon>
        <taxon>Peronosporomycetes</taxon>
        <taxon>Peronosporales</taxon>
        <taxon>Peronosporaceae</taxon>
        <taxon>Phytophthora</taxon>
    </lineage>
</organism>
<dbReference type="Proteomes" id="UP000018817">
    <property type="component" value="Unassembled WGS sequence"/>
</dbReference>
<dbReference type="VEuPathDB" id="FungiDB:PPTG_22820"/>
<dbReference type="GeneID" id="20191419"/>
<reference evidence="1 2" key="2">
    <citation type="submission" date="2013-11" db="EMBL/GenBank/DDBJ databases">
        <title>The Genome Sequence of Phytophthora parasitica INRA-310.</title>
        <authorList>
            <consortium name="The Broad Institute Genomics Platform"/>
            <person name="Russ C."/>
            <person name="Tyler B."/>
            <person name="Panabieres F."/>
            <person name="Shan W."/>
            <person name="Tripathy S."/>
            <person name="Grunwald N."/>
            <person name="Machado M."/>
            <person name="Johnson C.S."/>
            <person name="Arredondo F."/>
            <person name="Hong C."/>
            <person name="Coffey M."/>
            <person name="Young S.K."/>
            <person name="Zeng Q."/>
            <person name="Gargeya S."/>
            <person name="Fitzgerald M."/>
            <person name="Abouelleil A."/>
            <person name="Alvarado L."/>
            <person name="Chapman S.B."/>
            <person name="Gainer-Dewar J."/>
            <person name="Goldberg J."/>
            <person name="Griggs A."/>
            <person name="Gujja S."/>
            <person name="Hansen M."/>
            <person name="Howarth C."/>
            <person name="Imamovic A."/>
            <person name="Ireland A."/>
            <person name="Larimer J."/>
            <person name="McCowan C."/>
            <person name="Murphy C."/>
            <person name="Pearson M."/>
            <person name="Poon T.W."/>
            <person name="Priest M."/>
            <person name="Roberts A."/>
            <person name="Saif S."/>
            <person name="Shea T."/>
            <person name="Sykes S."/>
            <person name="Wortman J."/>
            <person name="Nusbaum C."/>
            <person name="Birren B."/>
        </authorList>
    </citation>
    <scope>NUCLEOTIDE SEQUENCE [LARGE SCALE GENOMIC DNA]</scope>
    <source>
        <strain evidence="1 2">INRA-310</strain>
    </source>
</reference>
<dbReference type="RefSeq" id="XP_008904848.1">
    <property type="nucleotide sequence ID" value="XM_008906600.1"/>
</dbReference>
<name>W2Q960_PHYN3</name>
<proteinExistence type="predicted"/>